<feature type="transmembrane region" description="Helical" evidence="1">
    <location>
        <begin position="215"/>
        <end position="234"/>
    </location>
</feature>
<accession>A0A6B2NKQ1</accession>
<keyword evidence="1" id="KW-1133">Transmembrane helix</keyword>
<feature type="transmembrane region" description="Helical" evidence="1">
    <location>
        <begin position="42"/>
        <end position="59"/>
    </location>
</feature>
<feature type="transmembrane region" description="Helical" evidence="1">
    <location>
        <begin position="104"/>
        <end position="123"/>
    </location>
</feature>
<comment type="caution">
    <text evidence="2">The sequence shown here is derived from an EMBL/GenBank/DDBJ whole genome shotgun (WGS) entry which is preliminary data.</text>
</comment>
<dbReference type="AlphaFoldDB" id="A0A6B2NKQ1"/>
<name>A0A6B2NKQ1_9RHOB</name>
<evidence type="ECO:0000256" key="1">
    <source>
        <dbReference type="SAM" id="Phobius"/>
    </source>
</evidence>
<gene>
    <name evidence="2" type="ORF">G0P99_06960</name>
</gene>
<organism evidence="2">
    <name type="scientific">Ruegeria sp. PrR005</name>
    <dbReference type="NCBI Taxonomy" id="2706882"/>
    <lineage>
        <taxon>Bacteria</taxon>
        <taxon>Pseudomonadati</taxon>
        <taxon>Pseudomonadota</taxon>
        <taxon>Alphaproteobacteria</taxon>
        <taxon>Rhodobacterales</taxon>
        <taxon>Roseobacteraceae</taxon>
        <taxon>Ruegeria</taxon>
    </lineage>
</organism>
<keyword evidence="1" id="KW-0472">Membrane</keyword>
<feature type="transmembrane region" description="Helical" evidence="1">
    <location>
        <begin position="144"/>
        <end position="162"/>
    </location>
</feature>
<feature type="transmembrane region" description="Helical" evidence="1">
    <location>
        <begin position="246"/>
        <end position="267"/>
    </location>
</feature>
<dbReference type="EMBL" id="JAAGOX010000011">
    <property type="protein sequence ID" value="NDW44691.1"/>
    <property type="molecule type" value="Genomic_DNA"/>
</dbReference>
<keyword evidence="1" id="KW-0812">Transmembrane</keyword>
<evidence type="ECO:0000313" key="2">
    <source>
        <dbReference type="EMBL" id="NDW44691.1"/>
    </source>
</evidence>
<protein>
    <submittedName>
        <fullName evidence="2">DUF4153 domain-containing protein</fullName>
    </submittedName>
</protein>
<feature type="transmembrane region" description="Helical" evidence="1">
    <location>
        <begin position="287"/>
        <end position="304"/>
    </location>
</feature>
<dbReference type="RefSeq" id="WP_164128666.1">
    <property type="nucleotide sequence ID" value="NZ_JAAGOX010000011.1"/>
</dbReference>
<feature type="transmembrane region" description="Helical" evidence="1">
    <location>
        <begin position="350"/>
        <end position="369"/>
    </location>
</feature>
<feature type="transmembrane region" description="Helical" evidence="1">
    <location>
        <begin position="12"/>
        <end position="30"/>
    </location>
</feature>
<reference evidence="2" key="1">
    <citation type="submission" date="2020-02" db="EMBL/GenBank/DDBJ databases">
        <title>Delineation of the pyrene-degrading pathway in Roseobacter clade bacteria by genomic analysis.</title>
        <authorList>
            <person name="Zhou H."/>
            <person name="Wang H."/>
        </authorList>
    </citation>
    <scope>NUCLEOTIDE SEQUENCE</scope>
    <source>
        <strain evidence="2">PrR005</strain>
    </source>
</reference>
<feature type="transmembrane region" description="Helical" evidence="1">
    <location>
        <begin position="316"/>
        <end position="338"/>
    </location>
</feature>
<feature type="transmembrane region" description="Helical" evidence="1">
    <location>
        <begin position="182"/>
        <end position="203"/>
    </location>
</feature>
<sequence length="592" mass="64237">MPDNRLTPEVRARLSQAVAGFMAALALWALAETWSVSTFPDMARLGLLTFVLVHAGVSLTMSGTVDLLRSLVGAFLVSVPATVLALSVGSRFDVATNALDHPNLVSAMSTLVFVATPFLAVWLKDTKRWNDYSLLFETAWEITTRFLLVWLFLAMVWLVLFLSDALLDLVKIGLVDIVMRTAWLAFGLSGAVIGFGLAVIHEVREKVAPFPLLRLLRLLVPVMLGVVSIFLIALPLRGLTGLFGDLSSAAILMVTASAAIALISTAVDRDDAHAIQTAGIVRATRMLAILLPILVGLAIWALAVRVSSYGWTPDRMLAAVIAGLLSVYATGYAGLALVGENWQSRLRRCNVGFAILLLGLAAIWLTPVLDGYRISTASQVSRYDAATAGPDELPIWEMAHDWGKAGDQGLEQLATMARVRNDQELLRTIDRARRIESRYQFSEPDFFLPSDEIVPELLAKMPVAGERRPLDANDLTDVPAHQLETWHDGCQRVLPNGRPGCLFLRGAFSPVADADGQAFVLYLDADGFVRVTHLLRSSNGDLRLRAAGAPAENENETFPIEVLMQAQSGQFAIVPSGQKALDVAGKVIAPRE</sequence>
<proteinExistence type="predicted"/>
<feature type="transmembrane region" description="Helical" evidence="1">
    <location>
        <begin position="71"/>
        <end position="92"/>
    </location>
</feature>